<feature type="modified residue" description="4-aspartylphosphate" evidence="1">
    <location>
        <position position="52"/>
    </location>
</feature>
<organism evidence="3 4">
    <name type="scientific">Phyllobacterium trifolii</name>
    <dbReference type="NCBI Taxonomy" id="300193"/>
    <lineage>
        <taxon>Bacteria</taxon>
        <taxon>Pseudomonadati</taxon>
        <taxon>Pseudomonadota</taxon>
        <taxon>Alphaproteobacteria</taxon>
        <taxon>Hyphomicrobiales</taxon>
        <taxon>Phyllobacteriaceae</taxon>
        <taxon>Phyllobacterium</taxon>
    </lineage>
</organism>
<dbReference type="Gene3D" id="3.40.50.2300">
    <property type="match status" value="1"/>
</dbReference>
<dbReference type="EMBL" id="JACHXN010000014">
    <property type="protein sequence ID" value="MBB3147740.1"/>
    <property type="molecule type" value="Genomic_DNA"/>
</dbReference>
<sequence length="473" mass="51964">MRVLLVEDKIDFAKIIEAKLNAIPDCEVRWAKSRDSAEATLREEDFDLIIIDRKIPSADGMLDDNAEHGLRVFHVAIEVCEGTPIWFLTGTEDADFPTEINNNHGRREDIHGANSLEPLRMVFWKRQLDEALKRAKDFADEQARLSAIAITNPGAINLSRAEIKNLRIFSRLFGATSLDVTSLGGGLSKARVVKVVARNAAGAPVHTAVAKIGDLAAVRDEHRRYAGEITKLQPGGYPPLTVKIDAGSGAVGGVYYSVVGTEVTSLFDKIASGDPAVRDVPSTIQQIQRPWQEASSVEQVSVGQIRRRFLPDTKLPDIEAELQGIDITAVEAIVVDAARCSQHNDMHALNVLFDNQARGMVIDFNDAGASFAATDPITLELSLIFHKDYAILGTLWPTADQMALWSDVESYVQDCAFADFIRACRKWALEVAGSPEEVIATSYAYGLRQLKYPDTRKELARALIRAAISSLIK</sequence>
<dbReference type="Pfam" id="PF00072">
    <property type="entry name" value="Response_reg"/>
    <property type="match status" value="1"/>
</dbReference>
<name>A0A839UFX0_9HYPH</name>
<keyword evidence="4" id="KW-1185">Reference proteome</keyword>
<dbReference type="PROSITE" id="PS50110">
    <property type="entry name" value="RESPONSE_REGULATORY"/>
    <property type="match status" value="1"/>
</dbReference>
<comment type="caution">
    <text evidence="3">The sequence shown here is derived from an EMBL/GenBank/DDBJ whole genome shotgun (WGS) entry which is preliminary data.</text>
</comment>
<dbReference type="InterPro" id="IPR011006">
    <property type="entry name" value="CheY-like_superfamily"/>
</dbReference>
<dbReference type="GO" id="GO:0000160">
    <property type="term" value="P:phosphorelay signal transduction system"/>
    <property type="evidence" value="ECO:0007669"/>
    <property type="project" value="InterPro"/>
</dbReference>
<evidence type="ECO:0000256" key="1">
    <source>
        <dbReference type="PROSITE-ProRule" id="PRU00169"/>
    </source>
</evidence>
<dbReference type="SUPFAM" id="SSF52172">
    <property type="entry name" value="CheY-like"/>
    <property type="match status" value="1"/>
</dbReference>
<dbReference type="Pfam" id="PF01636">
    <property type="entry name" value="APH"/>
    <property type="match status" value="1"/>
</dbReference>
<protein>
    <submittedName>
        <fullName evidence="3">CheY-like chemotaxis protein</fullName>
    </submittedName>
</protein>
<feature type="domain" description="Response regulatory" evidence="2">
    <location>
        <begin position="2"/>
        <end position="136"/>
    </location>
</feature>
<dbReference type="InterPro" id="IPR002575">
    <property type="entry name" value="Aminoglycoside_PTrfase"/>
</dbReference>
<evidence type="ECO:0000259" key="2">
    <source>
        <dbReference type="PROSITE" id="PS50110"/>
    </source>
</evidence>
<dbReference type="SUPFAM" id="SSF56112">
    <property type="entry name" value="Protein kinase-like (PK-like)"/>
    <property type="match status" value="1"/>
</dbReference>
<reference evidence="3 4" key="1">
    <citation type="submission" date="2020-08" db="EMBL/GenBank/DDBJ databases">
        <title>Genomic Encyclopedia of Type Strains, Phase III (KMG-III): the genomes of soil and plant-associated and newly described type strains.</title>
        <authorList>
            <person name="Whitman W."/>
        </authorList>
    </citation>
    <scope>NUCLEOTIDE SEQUENCE [LARGE SCALE GENOMIC DNA]</scope>
    <source>
        <strain evidence="3 4">CECT 7015</strain>
    </source>
</reference>
<accession>A0A839UFX0</accession>
<evidence type="ECO:0000313" key="3">
    <source>
        <dbReference type="EMBL" id="MBB3147740.1"/>
    </source>
</evidence>
<keyword evidence="1" id="KW-0597">Phosphoprotein</keyword>
<dbReference type="RefSeq" id="WP_183663750.1">
    <property type="nucleotide sequence ID" value="NZ_JACHXN010000014.1"/>
</dbReference>
<dbReference type="InterPro" id="IPR011009">
    <property type="entry name" value="Kinase-like_dom_sf"/>
</dbReference>
<dbReference type="Proteomes" id="UP000554520">
    <property type="component" value="Unassembled WGS sequence"/>
</dbReference>
<gene>
    <name evidence="3" type="ORF">FHS21_004172</name>
</gene>
<dbReference type="AlphaFoldDB" id="A0A839UFX0"/>
<proteinExistence type="predicted"/>
<evidence type="ECO:0000313" key="4">
    <source>
        <dbReference type="Proteomes" id="UP000554520"/>
    </source>
</evidence>
<dbReference type="InterPro" id="IPR001789">
    <property type="entry name" value="Sig_transdc_resp-reg_receiver"/>
</dbReference>